<keyword evidence="1" id="KW-0812">Transmembrane</keyword>
<name>A0A2M6WBT5_9BACT</name>
<feature type="transmembrane region" description="Helical" evidence="1">
    <location>
        <begin position="50"/>
        <end position="75"/>
    </location>
</feature>
<evidence type="ECO:0000313" key="2">
    <source>
        <dbReference type="EMBL" id="PIT90256.1"/>
    </source>
</evidence>
<sequence>MIKNNQVKIFQIGIIAGIVLFLLGSIEGWLTGGLYASSDPSLWADMSGNWWLTTLIYNIIIGLLLTLVYGIFYTSLPDKGAARGLQYGFWIWLIGTVPGLMMTLLTMAVPVELVITWLISGLINYIIAGLIIGSMYKPKEN</sequence>
<feature type="transmembrane region" description="Helical" evidence="1">
    <location>
        <begin position="12"/>
        <end position="30"/>
    </location>
</feature>
<protein>
    <recommendedName>
        <fullName evidence="4">DUF1761 domain-containing protein</fullName>
    </recommendedName>
</protein>
<dbReference type="EMBL" id="PFBO01000116">
    <property type="protein sequence ID" value="PIT90256.1"/>
    <property type="molecule type" value="Genomic_DNA"/>
</dbReference>
<gene>
    <name evidence="2" type="ORF">COU22_03175</name>
</gene>
<dbReference type="AlphaFoldDB" id="A0A2M6WBT5"/>
<organism evidence="2 3">
    <name type="scientific">Candidatus Komeilibacteria bacterium CG10_big_fil_rev_8_21_14_0_10_41_13</name>
    <dbReference type="NCBI Taxonomy" id="1974476"/>
    <lineage>
        <taxon>Bacteria</taxon>
        <taxon>Candidatus Komeiliibacteriota</taxon>
    </lineage>
</organism>
<keyword evidence="1" id="KW-0472">Membrane</keyword>
<dbReference type="Proteomes" id="UP000230543">
    <property type="component" value="Unassembled WGS sequence"/>
</dbReference>
<keyword evidence="1" id="KW-1133">Transmembrane helix</keyword>
<accession>A0A2M6WBT5</accession>
<proteinExistence type="predicted"/>
<evidence type="ECO:0008006" key="4">
    <source>
        <dbReference type="Google" id="ProtNLM"/>
    </source>
</evidence>
<feature type="transmembrane region" description="Helical" evidence="1">
    <location>
        <begin position="87"/>
        <end position="109"/>
    </location>
</feature>
<evidence type="ECO:0000256" key="1">
    <source>
        <dbReference type="SAM" id="Phobius"/>
    </source>
</evidence>
<feature type="transmembrane region" description="Helical" evidence="1">
    <location>
        <begin position="115"/>
        <end position="136"/>
    </location>
</feature>
<reference evidence="3" key="1">
    <citation type="submission" date="2017-09" db="EMBL/GenBank/DDBJ databases">
        <title>Depth-based differentiation of microbial function through sediment-hosted aquifers and enrichment of novel symbionts in the deep terrestrial subsurface.</title>
        <authorList>
            <person name="Probst A.J."/>
            <person name="Ladd B."/>
            <person name="Jarett J.K."/>
            <person name="Geller-Mcgrath D.E."/>
            <person name="Sieber C.M.K."/>
            <person name="Emerson J.B."/>
            <person name="Anantharaman K."/>
            <person name="Thomas B.C."/>
            <person name="Malmstrom R."/>
            <person name="Stieglmeier M."/>
            <person name="Klingl A."/>
            <person name="Woyke T."/>
            <person name="Ryan C.M."/>
            <person name="Banfield J.F."/>
        </authorList>
    </citation>
    <scope>NUCLEOTIDE SEQUENCE [LARGE SCALE GENOMIC DNA]</scope>
</reference>
<comment type="caution">
    <text evidence="2">The sequence shown here is derived from an EMBL/GenBank/DDBJ whole genome shotgun (WGS) entry which is preliminary data.</text>
</comment>
<evidence type="ECO:0000313" key="3">
    <source>
        <dbReference type="Proteomes" id="UP000230543"/>
    </source>
</evidence>